<dbReference type="PANTHER" id="PTHR12585">
    <property type="entry name" value="SCC1 / RAD21 FAMILY MEMBER"/>
    <property type="match status" value="1"/>
</dbReference>
<dbReference type="InterPro" id="IPR036390">
    <property type="entry name" value="WH_DNA-bd_sf"/>
</dbReference>
<comment type="caution">
    <text evidence="7">The sequence shown here is derived from an EMBL/GenBank/DDBJ whole genome shotgun (WGS) entry which is preliminary data.</text>
</comment>
<dbReference type="GeneID" id="76149635"/>
<keyword evidence="3" id="KW-0539">Nucleus</keyword>
<evidence type="ECO:0000256" key="2">
    <source>
        <dbReference type="ARBA" id="ARBA00009870"/>
    </source>
</evidence>
<dbReference type="GO" id="GO:0003682">
    <property type="term" value="F:chromatin binding"/>
    <property type="evidence" value="ECO:0007669"/>
    <property type="project" value="TreeGrafter"/>
</dbReference>
<dbReference type="Pfam" id="PF04825">
    <property type="entry name" value="Rad21_Rec8_N"/>
    <property type="match status" value="1"/>
</dbReference>
<protein>
    <submittedName>
        <fullName evidence="7">MCD1</fullName>
    </submittedName>
</protein>
<dbReference type="GO" id="GO:0030892">
    <property type="term" value="C:mitotic cohesin complex"/>
    <property type="evidence" value="ECO:0007669"/>
    <property type="project" value="TreeGrafter"/>
</dbReference>
<dbReference type="Gene3D" id="1.10.10.580">
    <property type="entry name" value="Structural maintenance of chromosome 1. Chain E"/>
    <property type="match status" value="1"/>
</dbReference>
<proteinExistence type="inferred from homology"/>
<feature type="compositionally biased region" description="Acidic residues" evidence="4">
    <location>
        <begin position="444"/>
        <end position="455"/>
    </location>
</feature>
<dbReference type="InterPro" id="IPR006910">
    <property type="entry name" value="Rad21_Rec8_N"/>
</dbReference>
<organism evidence="7 8">
    <name type="scientific">Candida theae</name>
    <dbReference type="NCBI Taxonomy" id="1198502"/>
    <lineage>
        <taxon>Eukaryota</taxon>
        <taxon>Fungi</taxon>
        <taxon>Dikarya</taxon>
        <taxon>Ascomycota</taxon>
        <taxon>Saccharomycotina</taxon>
        <taxon>Pichiomycetes</taxon>
        <taxon>Debaryomycetaceae</taxon>
        <taxon>Candida/Lodderomyces clade</taxon>
        <taxon>Candida</taxon>
    </lineage>
</organism>
<dbReference type="EMBL" id="JAIHNG010000070">
    <property type="protein sequence ID" value="KAI5961948.1"/>
    <property type="molecule type" value="Genomic_DNA"/>
</dbReference>
<dbReference type="GO" id="GO:0005634">
    <property type="term" value="C:nucleus"/>
    <property type="evidence" value="ECO:0007669"/>
    <property type="project" value="UniProtKB-SubCell"/>
</dbReference>
<name>A0AAD5BGV3_9ASCO</name>
<comment type="subcellular location">
    <subcellularLocation>
        <location evidence="1">Nucleus</location>
    </subcellularLocation>
</comment>
<evidence type="ECO:0000313" key="7">
    <source>
        <dbReference type="EMBL" id="KAI5961948.1"/>
    </source>
</evidence>
<feature type="compositionally biased region" description="Acidic residues" evidence="4">
    <location>
        <begin position="398"/>
        <end position="420"/>
    </location>
</feature>
<evidence type="ECO:0000259" key="6">
    <source>
        <dbReference type="Pfam" id="PF04825"/>
    </source>
</evidence>
<evidence type="ECO:0000259" key="5">
    <source>
        <dbReference type="Pfam" id="PF04824"/>
    </source>
</evidence>
<dbReference type="InterPro" id="IPR039781">
    <property type="entry name" value="Rad21/Rec8-like"/>
</dbReference>
<evidence type="ECO:0000256" key="4">
    <source>
        <dbReference type="SAM" id="MobiDB-lite"/>
    </source>
</evidence>
<evidence type="ECO:0000313" key="8">
    <source>
        <dbReference type="Proteomes" id="UP001204833"/>
    </source>
</evidence>
<dbReference type="InterPro" id="IPR023093">
    <property type="entry name" value="ScpA-like_C"/>
</dbReference>
<reference evidence="7 8" key="1">
    <citation type="journal article" date="2022" name="DNA Res.">
        <title>Genome analysis of five recently described species of the CUG-Ser clade uncovers Candida theae as a new hybrid lineage with pathogenic potential in the Candida parapsilosis species complex.</title>
        <authorList>
            <person name="Mixao V."/>
            <person name="Del Olmo V."/>
            <person name="Hegedusova E."/>
            <person name="Saus E."/>
            <person name="Pryszcz L."/>
            <person name="Cillingova A."/>
            <person name="Nosek J."/>
            <person name="Gabaldon T."/>
        </authorList>
    </citation>
    <scope>NUCLEOTIDE SEQUENCE [LARGE SCALE GENOMIC DNA]</scope>
    <source>
        <strain evidence="7 8">CBS 12239</strain>
    </source>
</reference>
<dbReference type="Proteomes" id="UP001204833">
    <property type="component" value="Unassembled WGS sequence"/>
</dbReference>
<feature type="domain" description="Rad21/Rec8-like protein C-terminal eukaryotic" evidence="5">
    <location>
        <begin position="513"/>
        <end position="539"/>
    </location>
</feature>
<dbReference type="RefSeq" id="XP_051609922.1">
    <property type="nucleotide sequence ID" value="XM_051750795.1"/>
</dbReference>
<dbReference type="InterPro" id="IPR006909">
    <property type="entry name" value="Rad21/Rec8_C_eu"/>
</dbReference>
<feature type="region of interest" description="Disordered" evidence="4">
    <location>
        <begin position="393"/>
        <end position="469"/>
    </location>
</feature>
<accession>A0AAD5BGV3</accession>
<dbReference type="AlphaFoldDB" id="A0AAD5BGV3"/>
<dbReference type="GO" id="GO:1990414">
    <property type="term" value="P:replication-born double-strand break repair via sister chromatid exchange"/>
    <property type="evidence" value="ECO:0007669"/>
    <property type="project" value="TreeGrafter"/>
</dbReference>
<evidence type="ECO:0000256" key="3">
    <source>
        <dbReference type="ARBA" id="ARBA00023242"/>
    </source>
</evidence>
<evidence type="ECO:0000256" key="1">
    <source>
        <dbReference type="ARBA" id="ARBA00004123"/>
    </source>
</evidence>
<dbReference type="Pfam" id="PF04824">
    <property type="entry name" value="Rad21_Rec8"/>
    <property type="match status" value="1"/>
</dbReference>
<keyword evidence="8" id="KW-1185">Reference proteome</keyword>
<comment type="similarity">
    <text evidence="2">Belongs to the rad21 family.</text>
</comment>
<dbReference type="PANTHER" id="PTHR12585:SF69">
    <property type="entry name" value="FI11703P"/>
    <property type="match status" value="1"/>
</dbReference>
<dbReference type="GO" id="GO:0007064">
    <property type="term" value="P:mitotic sister chromatid cohesion"/>
    <property type="evidence" value="ECO:0007669"/>
    <property type="project" value="TreeGrafter"/>
</dbReference>
<feature type="compositionally biased region" description="Basic and acidic residues" evidence="4">
    <location>
        <begin position="429"/>
        <end position="443"/>
    </location>
</feature>
<sequence>MLNTSLITNDGPLGDIWLAANYDKKLTKHQLLNTNIVESAKYISNHTQQQQQQQGTQNGLSNTSSNEMDAITLRLSGQLLLGVTKIYSRKTKYLLDDLNDVLYKLRTVFRMSSGVQLGPEGLSSKVNLPPQQTTIADLNAITLKDQVTGFDLLWQENLQLEEEPINPLDTVFNNENDSSRVDTSVGSVEYGRNINNADAAADDHEDIDLDFDLNLDDGGESFAGSIELGRNVSNAGGNDSHNSMMGDLHKSNNIFELDLGQPLQTIDDFDIDFDEGYMSSSSVVNNENTLSETQQIQPRARQRQRRARITDDGEMVVVNKRLVVDSQDHLQLSLDTLRDNEQNMLAQKDIDRSTNTNMSNNDKLLLIQQMSFPTASKKRKLWDFSADLHFRLPSKDIDSDDDDEHNSSSDDNDDSIDNSMDDISGSDSESEKDTAPKVRKADDKEEEDDEEESVDESFGSDRVGGVAKSTKQAAEELQDLFRLDARVQFEDFVKADETALRPLGVKNKNYVNSKRQASRCFFELLVLATNDCVNLHQEKSDLNLSRSLRITSRDNLFSYV</sequence>
<gene>
    <name evidence="7" type="ORF">KGF57_001576</name>
</gene>
<feature type="domain" description="Rad21/Rec8-like protein N-terminal" evidence="6">
    <location>
        <begin position="3"/>
        <end position="113"/>
    </location>
</feature>
<dbReference type="SUPFAM" id="SSF46785">
    <property type="entry name" value="Winged helix' DNA-binding domain"/>
    <property type="match status" value="1"/>
</dbReference>